<organism evidence="2 3">
    <name type="scientific">Clunio marinus</name>
    <dbReference type="NCBI Taxonomy" id="568069"/>
    <lineage>
        <taxon>Eukaryota</taxon>
        <taxon>Metazoa</taxon>
        <taxon>Ecdysozoa</taxon>
        <taxon>Arthropoda</taxon>
        <taxon>Hexapoda</taxon>
        <taxon>Insecta</taxon>
        <taxon>Pterygota</taxon>
        <taxon>Neoptera</taxon>
        <taxon>Endopterygota</taxon>
        <taxon>Diptera</taxon>
        <taxon>Nematocera</taxon>
        <taxon>Chironomoidea</taxon>
        <taxon>Chironomidae</taxon>
        <taxon>Clunio</taxon>
    </lineage>
</organism>
<feature type="coiled-coil region" evidence="1">
    <location>
        <begin position="669"/>
        <end position="775"/>
    </location>
</feature>
<gene>
    <name evidence="2" type="primary">putative GF20464</name>
    <name evidence="2" type="ORF">CLUMA_CG004683</name>
</gene>
<name>A0A1J1HSN0_9DIPT</name>
<keyword evidence="1" id="KW-0175">Coiled coil</keyword>
<accession>A0A1J1HSN0</accession>
<evidence type="ECO:0000256" key="1">
    <source>
        <dbReference type="SAM" id="Coils"/>
    </source>
</evidence>
<dbReference type="STRING" id="568069.A0A1J1HSN0"/>
<dbReference type="EMBL" id="CVRI01000020">
    <property type="protein sequence ID" value="CRK90995.1"/>
    <property type="molecule type" value="Genomic_DNA"/>
</dbReference>
<proteinExistence type="predicted"/>
<reference evidence="2 3" key="1">
    <citation type="submission" date="2015-04" db="EMBL/GenBank/DDBJ databases">
        <authorList>
            <person name="Syromyatnikov M.Y."/>
            <person name="Popov V.N."/>
        </authorList>
    </citation>
    <scope>NUCLEOTIDE SEQUENCE [LARGE SCALE GENOMIC DNA]</scope>
</reference>
<keyword evidence="3" id="KW-1185">Reference proteome</keyword>
<evidence type="ECO:0000313" key="2">
    <source>
        <dbReference type="EMBL" id="CRK90995.1"/>
    </source>
</evidence>
<dbReference type="AlphaFoldDB" id="A0A1J1HSN0"/>
<feature type="coiled-coil region" evidence="1">
    <location>
        <begin position="564"/>
        <end position="598"/>
    </location>
</feature>
<protein>
    <submittedName>
        <fullName evidence="2">CLUMA_CG004683, isoform A</fullName>
    </submittedName>
</protein>
<evidence type="ECO:0000313" key="3">
    <source>
        <dbReference type="Proteomes" id="UP000183832"/>
    </source>
</evidence>
<dbReference type="Proteomes" id="UP000183832">
    <property type="component" value="Unassembled WGS sequence"/>
</dbReference>
<dbReference type="OrthoDB" id="73401at2759"/>
<sequence>MLVQQYLKEFNKQAKNIKFLSYTDEVVLSNKLKSIQSQFSDITGDANLQEFFSNLYHLLCQSSDLKTELLDNCLDILLTSITSNNVRVHDMILADFRFLPLLIGSIAKIERDNESKLIKVLKIIREMLSYSSELDERNLKYIVEVLKDHINHNESKEVNRLCFYILANLCLVNHAAKYLIARVVKTSAMKQKIQNLSDDLISFKFFILLEDEYSPSDFEYFLKMSIKNIQAGIIDFNINPVTHSLDIVKHFQGLKNNFDFRISEKECLQKYLNNLCDVLIERIESDEESSRKEIFFENIFDYLNILLKIDNELKEDFNNFTNVAFLSADISKSAEALNYLSNFVECEGSLKSSEIVIENILEFFITENNETQQRISFKQKYSLLNAVISLKRKEILSELHFSEILKYFEAIIESMKRTNLSTVDDEEVFLFIHCLSSLAFIAKTESSFYGLWNIALNLDYLPLLVAKAHLTRNEDILEKIFNLMSIENFPKRKVISLLSKSGAKIADGNQSKEVSISMQCRENEMKSFNFIDVKLRDELHEVISRINEKLDNDEIRNGGIPDIIQLYRQKIENLNDTLATLQSNLNASMKTVAELQQQIVFNQTVTEKQEFANWCLHLDNGRLIKENEELLLKITTLKSSLSSFQQRIDKEEMSKVQNEKKIKIQAKEIEQIKIDKAQVELKLHDMKAKVHVIQKENETRISELKKSLENEKKLKDEELAELLVKEQKKFDQKNANASREIQRLHELVKMHENEIVQKQEKIQQYEIELKDCEQMKNTIMSMMQTRSFKK</sequence>